<evidence type="ECO:0000313" key="3">
    <source>
        <dbReference type="Proteomes" id="UP000185860"/>
    </source>
</evidence>
<dbReference type="STRING" id="454136.NIES2119_31520"/>
<dbReference type="Proteomes" id="UP000185860">
    <property type="component" value="Unassembled WGS sequence"/>
</dbReference>
<reference evidence="2 3" key="1">
    <citation type="submission" date="2016-11" db="EMBL/GenBank/DDBJ databases">
        <title>Draft Genome Sequences of Nine Cyanobacterial Strains from Diverse Habitats.</title>
        <authorList>
            <person name="Zhu T."/>
            <person name="Hou S."/>
            <person name="Lu X."/>
            <person name="Hess W.R."/>
        </authorList>
    </citation>
    <scope>NUCLEOTIDE SEQUENCE [LARGE SCALE GENOMIC DNA]</scope>
    <source>
        <strain evidence="2 3">IAM M-71</strain>
    </source>
</reference>
<keyword evidence="1" id="KW-1133">Transmembrane helix</keyword>
<gene>
    <name evidence="2" type="ORF">NIES2119_31520</name>
</gene>
<evidence type="ECO:0000313" key="2">
    <source>
        <dbReference type="EMBL" id="OKH30134.1"/>
    </source>
</evidence>
<proteinExistence type="predicted"/>
<evidence type="ECO:0000256" key="1">
    <source>
        <dbReference type="SAM" id="Phobius"/>
    </source>
</evidence>
<protein>
    <submittedName>
        <fullName evidence="2">Uncharacterized protein</fullName>
    </submittedName>
</protein>
<dbReference type="AlphaFoldDB" id="A0A1U7I264"/>
<feature type="transmembrane region" description="Helical" evidence="1">
    <location>
        <begin position="76"/>
        <end position="97"/>
    </location>
</feature>
<accession>A0A1U7I264</accession>
<keyword evidence="1" id="KW-0812">Transmembrane</keyword>
<comment type="caution">
    <text evidence="2">The sequence shown here is derived from an EMBL/GenBank/DDBJ whole genome shotgun (WGS) entry which is preliminary data.</text>
</comment>
<sequence length="111" mass="12098">MDATFTNSGFILKEETADDVWIFEAIFTSTNQPNNVARNERTISIEPLIDAPIVPTKSAEVKPHIQTETTTSEINIAALILGGLMIASTCFGIGYLVGTAQHQPCNFEVKQ</sequence>
<name>A0A1U7I264_9CYAN</name>
<keyword evidence="1" id="KW-0472">Membrane</keyword>
<organism evidence="2 3">
    <name type="scientific">[Phormidium ambiguum] IAM M-71</name>
    <dbReference type="NCBI Taxonomy" id="454136"/>
    <lineage>
        <taxon>Bacteria</taxon>
        <taxon>Bacillati</taxon>
        <taxon>Cyanobacteriota</taxon>
        <taxon>Cyanophyceae</taxon>
        <taxon>Oscillatoriophycideae</taxon>
        <taxon>Aerosakkonematales</taxon>
        <taxon>Aerosakkonemataceae</taxon>
        <taxon>Floridanema</taxon>
    </lineage>
</organism>
<dbReference type="EMBL" id="MRCE01000071">
    <property type="protein sequence ID" value="OKH30134.1"/>
    <property type="molecule type" value="Genomic_DNA"/>
</dbReference>
<dbReference type="RefSeq" id="WP_073597445.1">
    <property type="nucleotide sequence ID" value="NZ_MRCE01000071.1"/>
</dbReference>